<feature type="region of interest" description="Disordered" evidence="1">
    <location>
        <begin position="340"/>
        <end position="372"/>
    </location>
</feature>
<evidence type="ECO:0000256" key="1">
    <source>
        <dbReference type="SAM" id="MobiDB-lite"/>
    </source>
</evidence>
<dbReference type="InterPro" id="IPR052894">
    <property type="entry name" value="AsmA-related"/>
</dbReference>
<dbReference type="Proteomes" id="UP000298050">
    <property type="component" value="Unassembled WGS sequence"/>
</dbReference>
<dbReference type="GO" id="GO:0090313">
    <property type="term" value="P:regulation of protein targeting to membrane"/>
    <property type="evidence" value="ECO:0007669"/>
    <property type="project" value="TreeGrafter"/>
</dbReference>
<keyword evidence="2" id="KW-1133">Transmembrane helix</keyword>
<feature type="transmembrane region" description="Helical" evidence="2">
    <location>
        <begin position="12"/>
        <end position="34"/>
    </location>
</feature>
<accession>A0A4Z0LXB2</accession>
<evidence type="ECO:0000256" key="2">
    <source>
        <dbReference type="SAM" id="Phobius"/>
    </source>
</evidence>
<name>A0A4Z0LXB2_9GAMM</name>
<dbReference type="OrthoDB" id="9757969at2"/>
<sequence>MRLGDEVLGKIFKLLVGLYLTYLALVVLVVIPAANLLAPKLVRDYLHRELRTNAILVNPFTLAAEVRGARLLEPDGDQFLAFDKAAVNLSLGSLLGKGLVLDEVELRALRLDLRRLPDGSYNFSDMLPPAAEDAPEEPSTGELPRLTIGHLVLEAQRIDLTDEAREKPFTTHYNSIDINVRDLTTVVADGKPYRFDATGEDGGQLHWRGTISLPDARSEGTLALEGIKLDTGWRFAEPWLEFRVDDGEIHLRGDYTVSWGDAFDARISAGEFGLERLALTPKDAAALPDTAVRLRSLGITGISADVAEQSVHVDDILVDGLDVAGWSEGTRVSLVEMLAGPQGADPNQPATAAAGADDPNAPPAATPAATDDSGWRATIDSARLANAALRWRSEYTDPALLEVTPISASIRNINWPLQGEAPLELALRINDTTDFSLGGALELGTGAGEINYQLQGLPLPWFNPNLPDALHARIGDGTLGVDGSVALAQFQPTRVALDGGIEHFSGSIAGEEESLTSWDSVRWQGLDVNIAERHLKLNRLLIDNYQGRLHIAEDGSVNTSNVWREELEGSEVQAVAVEATKGPAWRVEVPEILLSDSAIDFKDESLPIPFRTVIGELHGQVTGIDSAPGASAQVDIRGTVDGYAPVSLVGSASPFEAPPALDLALAFDGVDMALLSPYSGTYAGRTIERGLLNLQLHYGLQDNRLKGDNKVLIDQLKLGAEVESDKAVDLPLDLALALLTDLNGVIDLQVPVEGDVNDPQFDIGSVVAKAFVNLITKAVTAPFKLLANLVGSEADLQRLAFPVGVTEVQPRAVEKLVTLADALRQRPQLTLVIYGRLNLAADRKRLQEQAFEAQLAEAGMAQADIESHGEKYIDAVDRRFAELDSGDGEALSYTQRYDRVLASFPVSDEALLLLAQARAVAVKEHLVNVEGLAADRAVIEQASTLDPEKEAFSGVELDLDG</sequence>
<gene>
    <name evidence="3" type="ORF">E4634_17575</name>
</gene>
<dbReference type="EMBL" id="SRLE01000012">
    <property type="protein sequence ID" value="TGD71919.1"/>
    <property type="molecule type" value="Genomic_DNA"/>
</dbReference>
<reference evidence="3 4" key="1">
    <citation type="submission" date="2019-04" db="EMBL/GenBank/DDBJ databases">
        <title>Taxonomy of novel Haliea sp. from mangrove soil of West Coast of India.</title>
        <authorList>
            <person name="Verma A."/>
            <person name="Kumar P."/>
            <person name="Krishnamurthi S."/>
        </authorList>
    </citation>
    <scope>NUCLEOTIDE SEQUENCE [LARGE SCALE GENOMIC DNA]</scope>
    <source>
        <strain evidence="3 4">SAOS-164</strain>
    </source>
</reference>
<dbReference type="PANTHER" id="PTHR30441">
    <property type="entry name" value="DUF748 DOMAIN-CONTAINING PROTEIN"/>
    <property type="match status" value="1"/>
</dbReference>
<feature type="compositionally biased region" description="Low complexity" evidence="1">
    <location>
        <begin position="343"/>
        <end position="359"/>
    </location>
</feature>
<dbReference type="AlphaFoldDB" id="A0A4Z0LXB2"/>
<organism evidence="3 4">
    <name type="scientific">Mangrovimicrobium sediminis</name>
    <dbReference type="NCBI Taxonomy" id="2562682"/>
    <lineage>
        <taxon>Bacteria</taxon>
        <taxon>Pseudomonadati</taxon>
        <taxon>Pseudomonadota</taxon>
        <taxon>Gammaproteobacteria</taxon>
        <taxon>Cellvibrionales</taxon>
        <taxon>Halieaceae</taxon>
        <taxon>Mangrovimicrobium</taxon>
    </lineage>
</organism>
<evidence type="ECO:0000313" key="4">
    <source>
        <dbReference type="Proteomes" id="UP000298050"/>
    </source>
</evidence>
<keyword evidence="2" id="KW-0472">Membrane</keyword>
<dbReference type="GO" id="GO:0005886">
    <property type="term" value="C:plasma membrane"/>
    <property type="evidence" value="ECO:0007669"/>
    <property type="project" value="TreeGrafter"/>
</dbReference>
<dbReference type="Pfam" id="PF05359">
    <property type="entry name" value="DUF748"/>
    <property type="match status" value="2"/>
</dbReference>
<keyword evidence="2" id="KW-0812">Transmembrane</keyword>
<protein>
    <submittedName>
        <fullName evidence="3">DUF748 domain-containing protein</fullName>
    </submittedName>
</protein>
<evidence type="ECO:0000313" key="3">
    <source>
        <dbReference type="EMBL" id="TGD71919.1"/>
    </source>
</evidence>
<proteinExistence type="predicted"/>
<comment type="caution">
    <text evidence="3">The sequence shown here is derived from an EMBL/GenBank/DDBJ whole genome shotgun (WGS) entry which is preliminary data.</text>
</comment>
<keyword evidence="4" id="KW-1185">Reference proteome</keyword>
<dbReference type="RefSeq" id="WP_135445963.1">
    <property type="nucleotide sequence ID" value="NZ_SRLE01000012.1"/>
</dbReference>
<dbReference type="InterPro" id="IPR008023">
    <property type="entry name" value="DUF748"/>
</dbReference>
<dbReference type="PANTHER" id="PTHR30441:SF8">
    <property type="entry name" value="DUF748 DOMAIN-CONTAINING PROTEIN"/>
    <property type="match status" value="1"/>
</dbReference>